<reference evidence="1 2" key="1">
    <citation type="journal article" date="2006" name="Science">
        <title>The genome of black cottonwood, Populus trichocarpa (Torr. &amp; Gray).</title>
        <authorList>
            <person name="Tuskan G.A."/>
            <person name="Difazio S."/>
            <person name="Jansson S."/>
            <person name="Bohlmann J."/>
            <person name="Grigoriev I."/>
            <person name="Hellsten U."/>
            <person name="Putnam N."/>
            <person name="Ralph S."/>
            <person name="Rombauts S."/>
            <person name="Salamov A."/>
            <person name="Schein J."/>
            <person name="Sterck L."/>
            <person name="Aerts A."/>
            <person name="Bhalerao R.R."/>
            <person name="Bhalerao R.P."/>
            <person name="Blaudez D."/>
            <person name="Boerjan W."/>
            <person name="Brun A."/>
            <person name="Brunner A."/>
            <person name="Busov V."/>
            <person name="Campbell M."/>
            <person name="Carlson J."/>
            <person name="Chalot M."/>
            <person name="Chapman J."/>
            <person name="Chen G.L."/>
            <person name="Cooper D."/>
            <person name="Coutinho P.M."/>
            <person name="Couturier J."/>
            <person name="Covert S."/>
            <person name="Cronk Q."/>
            <person name="Cunningham R."/>
            <person name="Davis J."/>
            <person name="Degroeve S."/>
            <person name="Dejardin A."/>
            <person name="Depamphilis C."/>
            <person name="Detter J."/>
            <person name="Dirks B."/>
            <person name="Dubchak I."/>
            <person name="Duplessis S."/>
            <person name="Ehlting J."/>
            <person name="Ellis B."/>
            <person name="Gendler K."/>
            <person name="Goodstein D."/>
            <person name="Gribskov M."/>
            <person name="Grimwood J."/>
            <person name="Groover A."/>
            <person name="Gunter L."/>
            <person name="Hamberger B."/>
            <person name="Heinze B."/>
            <person name="Helariutta Y."/>
            <person name="Henrissat B."/>
            <person name="Holligan D."/>
            <person name="Holt R."/>
            <person name="Huang W."/>
            <person name="Islam-Faridi N."/>
            <person name="Jones S."/>
            <person name="Jones-Rhoades M."/>
            <person name="Jorgensen R."/>
            <person name="Joshi C."/>
            <person name="Kangasjarvi J."/>
            <person name="Karlsson J."/>
            <person name="Kelleher C."/>
            <person name="Kirkpatrick R."/>
            <person name="Kirst M."/>
            <person name="Kohler A."/>
            <person name="Kalluri U."/>
            <person name="Larimer F."/>
            <person name="Leebens-Mack J."/>
            <person name="Leple J.C."/>
            <person name="Locascio P."/>
            <person name="Lou Y."/>
            <person name="Lucas S."/>
            <person name="Martin F."/>
            <person name="Montanini B."/>
            <person name="Napoli C."/>
            <person name="Nelson D.R."/>
            <person name="Nelson C."/>
            <person name="Nieminen K."/>
            <person name="Nilsson O."/>
            <person name="Pereda V."/>
            <person name="Peter G."/>
            <person name="Philippe R."/>
            <person name="Pilate G."/>
            <person name="Poliakov A."/>
            <person name="Razumovskaya J."/>
            <person name="Richardson P."/>
            <person name="Rinaldi C."/>
            <person name="Ritland K."/>
            <person name="Rouze P."/>
            <person name="Ryaboy D."/>
            <person name="Schmutz J."/>
            <person name="Schrader J."/>
            <person name="Segerman B."/>
            <person name="Shin H."/>
            <person name="Siddiqui A."/>
            <person name="Sterky F."/>
            <person name="Terry A."/>
            <person name="Tsai C.J."/>
            <person name="Uberbacher E."/>
            <person name="Unneberg P."/>
            <person name="Vahala J."/>
            <person name="Wall K."/>
            <person name="Wessler S."/>
            <person name="Yang G."/>
            <person name="Yin T."/>
            <person name="Douglas C."/>
            <person name="Marra M."/>
            <person name="Sandberg G."/>
            <person name="Van de Peer Y."/>
            <person name="Rokhsar D."/>
        </authorList>
    </citation>
    <scope>NUCLEOTIDE SEQUENCE [LARGE SCALE GENOMIC DNA]</scope>
    <source>
        <strain evidence="2">cv. Nisqually</strain>
    </source>
</reference>
<dbReference type="AlphaFoldDB" id="A0A3N7F434"/>
<proteinExistence type="predicted"/>
<evidence type="ECO:0000313" key="1">
    <source>
        <dbReference type="EMBL" id="RQO91983.1"/>
    </source>
</evidence>
<dbReference type="Proteomes" id="UP000006729">
    <property type="component" value="Chromosome 6"/>
</dbReference>
<evidence type="ECO:0000313" key="2">
    <source>
        <dbReference type="Proteomes" id="UP000006729"/>
    </source>
</evidence>
<organism evidence="1 2">
    <name type="scientific">Populus trichocarpa</name>
    <name type="common">Western balsam poplar</name>
    <name type="synonym">Populus balsamifera subsp. trichocarpa</name>
    <dbReference type="NCBI Taxonomy" id="3694"/>
    <lineage>
        <taxon>Eukaryota</taxon>
        <taxon>Viridiplantae</taxon>
        <taxon>Streptophyta</taxon>
        <taxon>Embryophyta</taxon>
        <taxon>Tracheophyta</taxon>
        <taxon>Spermatophyta</taxon>
        <taxon>Magnoliopsida</taxon>
        <taxon>eudicotyledons</taxon>
        <taxon>Gunneridae</taxon>
        <taxon>Pentapetalae</taxon>
        <taxon>rosids</taxon>
        <taxon>fabids</taxon>
        <taxon>Malpighiales</taxon>
        <taxon>Salicaceae</taxon>
        <taxon>Saliceae</taxon>
        <taxon>Populus</taxon>
    </lineage>
</organism>
<gene>
    <name evidence="1" type="ORF">POPTR_006G198666</name>
</gene>
<name>A0A3N7F434_POPTR</name>
<dbReference type="EMBL" id="CM009295">
    <property type="protein sequence ID" value="RQO91983.1"/>
    <property type="molecule type" value="Genomic_DNA"/>
</dbReference>
<accession>A0A3N7F434</accession>
<keyword evidence="2" id="KW-1185">Reference proteome</keyword>
<protein>
    <submittedName>
        <fullName evidence="1">Uncharacterized protein</fullName>
    </submittedName>
</protein>
<dbReference type="InParanoid" id="A0A3N7F434"/>
<sequence>MRIIIQDYQVQAVDFLVVLSSINSRSLLPLCSSKLQSPFLPCLVVLEERKENRQKNPVVFGRRGFWSAPSYIYVLL</sequence>